<dbReference type="InterPro" id="IPR006182">
    <property type="entry name" value="FliF_N_dom"/>
</dbReference>
<evidence type="ECO:0000256" key="3">
    <source>
        <dbReference type="ARBA" id="ARBA00022729"/>
    </source>
</evidence>
<keyword evidence="8" id="KW-1133">Transmembrane helix</keyword>
<comment type="caution">
    <text evidence="10">The sequence shown here is derived from an EMBL/GenBank/DDBJ whole genome shotgun (WGS) entry which is preliminary data.</text>
</comment>
<evidence type="ECO:0000256" key="7">
    <source>
        <dbReference type="ARBA" id="ARBA00023288"/>
    </source>
</evidence>
<dbReference type="PRINTS" id="PR01338">
    <property type="entry name" value="TYPE3OMKPROT"/>
</dbReference>
<keyword evidence="7 8" id="KW-0449">Lipoprotein</keyword>
<feature type="domain" description="Flagellar M-ring N-terminal" evidence="9">
    <location>
        <begin position="32"/>
        <end position="195"/>
    </location>
</feature>
<dbReference type="InterPro" id="IPR043427">
    <property type="entry name" value="YscJ/FliF"/>
</dbReference>
<dbReference type="GO" id="GO:0009279">
    <property type="term" value="C:cell outer membrane"/>
    <property type="evidence" value="ECO:0007669"/>
    <property type="project" value="UniProtKB-SubCell"/>
</dbReference>
<keyword evidence="5 8" id="KW-0564">Palmitate</keyword>
<dbReference type="Pfam" id="PF01514">
    <property type="entry name" value="YscJ_FliF"/>
    <property type="match status" value="1"/>
</dbReference>
<dbReference type="PANTHER" id="PTHR30046">
    <property type="entry name" value="FLAGELLAR M-RING PROTEIN"/>
    <property type="match status" value="1"/>
</dbReference>
<dbReference type="GO" id="GO:0009306">
    <property type="term" value="P:protein secretion"/>
    <property type="evidence" value="ECO:0007669"/>
    <property type="project" value="InterPro"/>
</dbReference>
<protein>
    <recommendedName>
        <fullName evidence="8">Lipoprotein</fullName>
    </recommendedName>
</protein>
<name>W6M648_9GAMM</name>
<dbReference type="InterPro" id="IPR045851">
    <property type="entry name" value="AMP-bd_C_sf"/>
</dbReference>
<dbReference type="Gene3D" id="3.30.300.30">
    <property type="match status" value="1"/>
</dbReference>
<feature type="transmembrane region" description="Helical" evidence="8">
    <location>
        <begin position="228"/>
        <end position="248"/>
    </location>
</feature>
<organism evidence="10 11">
    <name type="scientific">Candidatus Competibacter denitrificans Run_A_D11</name>
    <dbReference type="NCBI Taxonomy" id="1400863"/>
    <lineage>
        <taxon>Bacteria</taxon>
        <taxon>Pseudomonadati</taxon>
        <taxon>Pseudomonadota</taxon>
        <taxon>Gammaproteobacteria</taxon>
        <taxon>Candidatus Competibacteraceae</taxon>
        <taxon>Candidatus Competibacter</taxon>
    </lineage>
</organism>
<keyword evidence="3 8" id="KW-0732">Signal</keyword>
<reference evidence="10" key="1">
    <citation type="submission" date="2013-07" db="EMBL/GenBank/DDBJ databases">
        <authorList>
            <person name="McIlroy S."/>
        </authorList>
    </citation>
    <scope>NUCLEOTIDE SEQUENCE [LARGE SCALE GENOMIC DNA]</scope>
    <source>
        <strain evidence="10">Run_A_D11</strain>
    </source>
</reference>
<dbReference type="OrthoDB" id="115186at2"/>
<comment type="subcellular location">
    <subcellularLocation>
        <location evidence="1">Cell outer membrane</location>
        <topology evidence="1">Lipid-anchor</topology>
    </subcellularLocation>
</comment>
<dbReference type="Gene3D" id="3.30.70.1530">
    <property type="entry name" value="Hypothetical protein rpa1041"/>
    <property type="match status" value="1"/>
</dbReference>
<comment type="similarity">
    <text evidence="2 8">Belongs to the YscJ lipoprotein family.</text>
</comment>
<evidence type="ECO:0000256" key="8">
    <source>
        <dbReference type="RuleBase" id="RU364102"/>
    </source>
</evidence>
<proteinExistence type="inferred from homology"/>
<evidence type="ECO:0000256" key="6">
    <source>
        <dbReference type="ARBA" id="ARBA00023237"/>
    </source>
</evidence>
<dbReference type="EMBL" id="CBTJ020000057">
    <property type="protein sequence ID" value="CDI03406.1"/>
    <property type="molecule type" value="Genomic_DNA"/>
</dbReference>
<dbReference type="STRING" id="1400863.BN873_490015"/>
<dbReference type="Proteomes" id="UP000035760">
    <property type="component" value="Unassembled WGS sequence"/>
</dbReference>
<keyword evidence="6 8" id="KW-0998">Cell outer membrane</keyword>
<dbReference type="PANTHER" id="PTHR30046:SF2">
    <property type="entry name" value="YOP PROTEINS TRANSLOCATION LIPOPROTEIN J"/>
    <property type="match status" value="1"/>
</dbReference>
<evidence type="ECO:0000313" key="10">
    <source>
        <dbReference type="EMBL" id="CDI03406.1"/>
    </source>
</evidence>
<dbReference type="InterPro" id="IPR003282">
    <property type="entry name" value="T3SS_SctJ"/>
</dbReference>
<accession>W6M648</accession>
<evidence type="ECO:0000259" key="9">
    <source>
        <dbReference type="Pfam" id="PF01514"/>
    </source>
</evidence>
<evidence type="ECO:0000313" key="11">
    <source>
        <dbReference type="Proteomes" id="UP000035760"/>
    </source>
</evidence>
<keyword evidence="11" id="KW-1185">Reference proteome</keyword>
<reference evidence="10" key="2">
    <citation type="submission" date="2014-03" db="EMBL/GenBank/DDBJ databases">
        <title>Candidatus Competibacter-lineage genomes retrieved from metagenomes reveal functional metabolic diversity.</title>
        <authorList>
            <person name="McIlroy S.J."/>
            <person name="Albertsen M."/>
            <person name="Andresen E.K."/>
            <person name="Saunders A.M."/>
            <person name="Kristiansen R."/>
            <person name="Stokholm-Bjerregaard M."/>
            <person name="Nielsen K.L."/>
            <person name="Nielsen P.H."/>
        </authorList>
    </citation>
    <scope>NUCLEOTIDE SEQUENCE</scope>
    <source>
        <strain evidence="10">Run_A_D11</strain>
    </source>
</reference>
<evidence type="ECO:0000256" key="1">
    <source>
        <dbReference type="ARBA" id="ARBA00004459"/>
    </source>
</evidence>
<keyword evidence="4 8" id="KW-0472">Membrane</keyword>
<evidence type="ECO:0000256" key="5">
    <source>
        <dbReference type="ARBA" id="ARBA00023139"/>
    </source>
</evidence>
<keyword evidence="8" id="KW-0812">Transmembrane</keyword>
<dbReference type="RefSeq" id="WP_071244180.1">
    <property type="nucleotide sequence ID" value="NZ_CBTJ020000057.1"/>
</dbReference>
<evidence type="ECO:0000256" key="2">
    <source>
        <dbReference type="ARBA" id="ARBA00009509"/>
    </source>
</evidence>
<dbReference type="AlphaFoldDB" id="W6M648"/>
<dbReference type="NCBIfam" id="TIGR02544">
    <property type="entry name" value="III_secr_YscJ"/>
    <property type="match status" value="1"/>
</dbReference>
<gene>
    <name evidence="10" type="ORF">BN873_490015</name>
</gene>
<evidence type="ECO:0000256" key="4">
    <source>
        <dbReference type="ARBA" id="ARBA00023136"/>
    </source>
</evidence>
<sequence>MQATDLGRTLQRAARRSWWPLLPVLLLAGCKVELYSGLPERDANAMLAVLLRHHIDSDKQPGKEGAATLRVDEERVAQAVDLLQDYGYPRDKFDSIGALFPKEGLISSPLEERIRYIYALSQDVSQTLSQIEGVITARVHLVMPEGKPFDKTIIPASASVFIKYREGTELAAFVPQIKMIVNNGIQGLTYDKISVALFPAPADALSDAPPPLAEVGWLQLAPGSVASFWLLVGTLLALAVGSLSGNLYQFLRPRKRAEPSSAS</sequence>